<feature type="transmembrane region" description="Helical" evidence="6">
    <location>
        <begin position="52"/>
        <end position="69"/>
    </location>
</feature>
<keyword evidence="2 6" id="KW-0812">Transmembrane</keyword>
<evidence type="ECO:0000259" key="7">
    <source>
        <dbReference type="PROSITE" id="PS50845"/>
    </source>
</evidence>
<dbReference type="InterPro" id="IPR003388">
    <property type="entry name" value="Reticulon"/>
</dbReference>
<evidence type="ECO:0000256" key="6">
    <source>
        <dbReference type="RuleBase" id="RU363132"/>
    </source>
</evidence>
<dbReference type="InterPro" id="IPR045064">
    <property type="entry name" value="Reticulon-like"/>
</dbReference>
<keyword evidence="9" id="KW-1185">Reference proteome</keyword>
<evidence type="ECO:0000256" key="4">
    <source>
        <dbReference type="ARBA" id="ARBA00022989"/>
    </source>
</evidence>
<keyword evidence="3 6" id="KW-0256">Endoplasmic reticulum</keyword>
<dbReference type="AlphaFoldDB" id="A0A1E5V2I4"/>
<evidence type="ECO:0000313" key="9">
    <source>
        <dbReference type="Proteomes" id="UP000095767"/>
    </source>
</evidence>
<evidence type="ECO:0000256" key="1">
    <source>
        <dbReference type="ARBA" id="ARBA00004477"/>
    </source>
</evidence>
<keyword evidence="4 6" id="KW-1133">Transmembrane helix</keyword>
<feature type="domain" description="Reticulon" evidence="7">
    <location>
        <begin position="43"/>
        <end position="251"/>
    </location>
</feature>
<gene>
    <name evidence="8" type="ORF">BAE44_0019713</name>
</gene>
<dbReference type="Pfam" id="PF02453">
    <property type="entry name" value="Reticulon"/>
    <property type="match status" value="1"/>
</dbReference>
<comment type="subcellular location">
    <subcellularLocation>
        <location evidence="1 6">Endoplasmic reticulum membrane</location>
        <topology evidence="1 6">Multi-pass membrane protein</topology>
    </subcellularLocation>
</comment>
<comment type="caution">
    <text evidence="8">The sequence shown here is derived from an EMBL/GenBank/DDBJ whole genome shotgun (WGS) entry which is preliminary data.</text>
</comment>
<organism evidence="8 9">
    <name type="scientific">Dichanthelium oligosanthes</name>
    <dbReference type="NCBI Taxonomy" id="888268"/>
    <lineage>
        <taxon>Eukaryota</taxon>
        <taxon>Viridiplantae</taxon>
        <taxon>Streptophyta</taxon>
        <taxon>Embryophyta</taxon>
        <taxon>Tracheophyta</taxon>
        <taxon>Spermatophyta</taxon>
        <taxon>Magnoliopsida</taxon>
        <taxon>Liliopsida</taxon>
        <taxon>Poales</taxon>
        <taxon>Poaceae</taxon>
        <taxon>PACMAD clade</taxon>
        <taxon>Panicoideae</taxon>
        <taxon>Panicodae</taxon>
        <taxon>Paniceae</taxon>
        <taxon>Dichantheliinae</taxon>
        <taxon>Dichanthelium</taxon>
    </lineage>
</organism>
<sequence length="251" mass="27730">MDSAGGAEAAASGGIEGSADPCSSGGAGGCRLSVHQIAGGGKAADIILWRRGRVTFGVIFGATMAWLLFEKSGLSFLTICCDIFLILIIVQFIRVKIAGLLNRQPRPLPELVLSEEMVSNAAASFRVKVNNMLMIAHDITLGKDFRLFFQVVLVLWLLSVIGNFCSSITLAYIGMFCTYHTSDSLMPYTFRNIQYQGTIALVTIPALYDKYQGHVDRYAGMVHRNISRHYKIVDENVISRLPRRFIRDKED</sequence>
<reference evidence="8 9" key="1">
    <citation type="submission" date="2016-09" db="EMBL/GenBank/DDBJ databases">
        <title>The draft genome of Dichanthelium oligosanthes: A C3 panicoid grass species.</title>
        <authorList>
            <person name="Studer A.J."/>
            <person name="Schnable J.C."/>
            <person name="Brutnell T.P."/>
        </authorList>
    </citation>
    <scope>NUCLEOTIDE SEQUENCE [LARGE SCALE GENOMIC DNA]</scope>
    <source>
        <strain evidence="9">cv. Kellogg 1175</strain>
        <tissue evidence="8">Leaf</tissue>
    </source>
</reference>
<evidence type="ECO:0000256" key="3">
    <source>
        <dbReference type="ARBA" id="ARBA00022824"/>
    </source>
</evidence>
<dbReference type="GO" id="GO:0005789">
    <property type="term" value="C:endoplasmic reticulum membrane"/>
    <property type="evidence" value="ECO:0007669"/>
    <property type="project" value="UniProtKB-SubCell"/>
</dbReference>
<accession>A0A1E5V2I4</accession>
<dbReference type="PROSITE" id="PS50845">
    <property type="entry name" value="RETICULON"/>
    <property type="match status" value="1"/>
</dbReference>
<name>A0A1E5V2I4_9POAL</name>
<dbReference type="EMBL" id="LWDX02054125">
    <property type="protein sequence ID" value="OEL19267.1"/>
    <property type="molecule type" value="Genomic_DNA"/>
</dbReference>
<feature type="transmembrane region" description="Helical" evidence="6">
    <location>
        <begin position="75"/>
        <end position="93"/>
    </location>
</feature>
<evidence type="ECO:0000256" key="5">
    <source>
        <dbReference type="ARBA" id="ARBA00023136"/>
    </source>
</evidence>
<evidence type="ECO:0000256" key="2">
    <source>
        <dbReference type="ARBA" id="ARBA00022692"/>
    </source>
</evidence>
<keyword evidence="5 6" id="KW-0472">Membrane</keyword>
<dbReference type="OrthoDB" id="567788at2759"/>
<dbReference type="PANTHER" id="PTHR10994">
    <property type="entry name" value="RETICULON"/>
    <property type="match status" value="1"/>
</dbReference>
<feature type="transmembrane region" description="Helical" evidence="6">
    <location>
        <begin position="147"/>
        <end position="173"/>
    </location>
</feature>
<dbReference type="Proteomes" id="UP000095767">
    <property type="component" value="Unassembled WGS sequence"/>
</dbReference>
<proteinExistence type="predicted"/>
<dbReference type="GO" id="GO:0009617">
    <property type="term" value="P:response to bacterium"/>
    <property type="evidence" value="ECO:0007669"/>
    <property type="project" value="InterPro"/>
</dbReference>
<protein>
    <recommendedName>
        <fullName evidence="6">Reticulon-like protein</fullName>
    </recommendedName>
</protein>
<evidence type="ECO:0000313" key="8">
    <source>
        <dbReference type="EMBL" id="OEL19267.1"/>
    </source>
</evidence>
<dbReference type="PANTHER" id="PTHR10994:SF67">
    <property type="entry name" value="RETICULON-LIKE PROTEIN B16"/>
    <property type="match status" value="1"/>
</dbReference>